<dbReference type="Gene3D" id="3.20.20.450">
    <property type="entry name" value="EAL domain"/>
    <property type="match status" value="1"/>
</dbReference>
<reference evidence="2 3" key="1">
    <citation type="submission" date="2018-06" db="EMBL/GenBank/DDBJ databases">
        <authorList>
            <consortium name="Pathogen Informatics"/>
            <person name="Doyle S."/>
        </authorList>
    </citation>
    <scope>NUCLEOTIDE SEQUENCE [LARGE SCALE GENOMIC DNA]</scope>
    <source>
        <strain evidence="2 3">NCTC10005</strain>
    </source>
</reference>
<dbReference type="EMBL" id="UGJB01000004">
    <property type="protein sequence ID" value="STQ13886.1"/>
    <property type="molecule type" value="Genomic_DNA"/>
</dbReference>
<dbReference type="InterPro" id="IPR035919">
    <property type="entry name" value="EAL_sf"/>
</dbReference>
<feature type="domain" description="EAL" evidence="1">
    <location>
        <begin position="1"/>
        <end position="137"/>
    </location>
</feature>
<proteinExistence type="predicted"/>
<dbReference type="PROSITE" id="PS50883">
    <property type="entry name" value="EAL"/>
    <property type="match status" value="1"/>
</dbReference>
<dbReference type="Pfam" id="PF00563">
    <property type="entry name" value="EAL"/>
    <property type="match status" value="1"/>
</dbReference>
<dbReference type="Proteomes" id="UP000255106">
    <property type="component" value="Unassembled WGS sequence"/>
</dbReference>
<evidence type="ECO:0000313" key="3">
    <source>
        <dbReference type="Proteomes" id="UP000255106"/>
    </source>
</evidence>
<dbReference type="AlphaFoldDB" id="A0A377M781"/>
<dbReference type="InterPro" id="IPR001633">
    <property type="entry name" value="EAL_dom"/>
</dbReference>
<dbReference type="SUPFAM" id="SSF141868">
    <property type="entry name" value="EAL domain-like"/>
    <property type="match status" value="1"/>
</dbReference>
<organism evidence="2 3">
    <name type="scientific">Enterobacter cloacae</name>
    <dbReference type="NCBI Taxonomy" id="550"/>
    <lineage>
        <taxon>Bacteria</taxon>
        <taxon>Pseudomonadati</taxon>
        <taxon>Pseudomonadota</taxon>
        <taxon>Gammaproteobacteria</taxon>
        <taxon>Enterobacterales</taxon>
        <taxon>Enterobacteriaceae</taxon>
        <taxon>Enterobacter</taxon>
        <taxon>Enterobacter cloacae complex</taxon>
    </lineage>
</organism>
<evidence type="ECO:0000313" key="2">
    <source>
        <dbReference type="EMBL" id="STQ13886.1"/>
    </source>
</evidence>
<evidence type="ECO:0000259" key="1">
    <source>
        <dbReference type="PROSITE" id="PS50883"/>
    </source>
</evidence>
<protein>
    <submittedName>
        <fullName evidence="2">Diguanylate phosphodiesterase</fullName>
    </submittedName>
</protein>
<accession>A0A377M781</accession>
<sequence length="137" mass="15071">MRWSLSEENASPLALIRAFDENGLLPEMMQHLMRKVAADINELDALLPVGLHLSLNVTSSQVAKPGFVFDTLSFLASIPLEKYCLVVEVTEEQPLPPTPEVTGAFLKLQLAGSRSIWMILVPAALIWNTLSNLAWTG</sequence>
<name>A0A377M781_ENTCL</name>
<gene>
    <name evidence="2" type="primary">ycgG_4</name>
    <name evidence="2" type="ORF">NCTC10005_06720</name>
</gene>